<evidence type="ECO:0000256" key="1">
    <source>
        <dbReference type="ARBA" id="ARBA00023015"/>
    </source>
</evidence>
<dbReference type="PANTHER" id="PTHR47894">
    <property type="entry name" value="HTH-TYPE TRANSCRIPTIONAL REGULATOR GADX"/>
    <property type="match status" value="1"/>
</dbReference>
<organism evidence="5">
    <name type="scientific">mine drainage metagenome</name>
    <dbReference type="NCBI Taxonomy" id="410659"/>
    <lineage>
        <taxon>unclassified sequences</taxon>
        <taxon>metagenomes</taxon>
        <taxon>ecological metagenomes</taxon>
    </lineage>
</organism>
<evidence type="ECO:0000256" key="2">
    <source>
        <dbReference type="ARBA" id="ARBA00023125"/>
    </source>
</evidence>
<dbReference type="PROSITE" id="PS01124">
    <property type="entry name" value="HTH_ARAC_FAMILY_2"/>
    <property type="match status" value="1"/>
</dbReference>
<evidence type="ECO:0000256" key="3">
    <source>
        <dbReference type="ARBA" id="ARBA00023163"/>
    </source>
</evidence>
<dbReference type="SMART" id="SM00342">
    <property type="entry name" value="HTH_ARAC"/>
    <property type="match status" value="1"/>
</dbReference>
<dbReference type="SUPFAM" id="SSF46689">
    <property type="entry name" value="Homeodomain-like"/>
    <property type="match status" value="1"/>
</dbReference>
<dbReference type="InterPro" id="IPR018060">
    <property type="entry name" value="HTH_AraC"/>
</dbReference>
<dbReference type="PANTHER" id="PTHR47894:SF1">
    <property type="entry name" value="HTH-TYPE TRANSCRIPTIONAL REGULATOR VQSM"/>
    <property type="match status" value="1"/>
</dbReference>
<dbReference type="InterPro" id="IPR009057">
    <property type="entry name" value="Homeodomain-like_sf"/>
</dbReference>
<dbReference type="GO" id="GO:0003700">
    <property type="term" value="F:DNA-binding transcription factor activity"/>
    <property type="evidence" value="ECO:0007669"/>
    <property type="project" value="InterPro"/>
</dbReference>
<dbReference type="GO" id="GO:0005829">
    <property type="term" value="C:cytosol"/>
    <property type="evidence" value="ECO:0007669"/>
    <property type="project" value="TreeGrafter"/>
</dbReference>
<dbReference type="InterPro" id="IPR032687">
    <property type="entry name" value="AraC-type_N"/>
</dbReference>
<sequence length="369" mass="41398">MTPLLKSPDIFCHEDYAGGMHAIRSATEKGTVSILFVEAVLDSLREKGVDGRPVLERSGISPALLSLPEARVTAAHYTALLRETAKVLDDEFFGQDSRRMKIGSFSMLCHSVVHCRRLDQAVRRTLDFFNLLLDDLHGALEVSDTAVRLVVTERHPERPARILGQEALLMFTHKLACWLVNRRIPIREAAFRFPEPAQGREYALMFCPALRFGQPKTVLTFDPGMFLLPVVRGEGGLKEFLRQAPENLLVQYKDSQSQAARIQRRLRPLPPADWPSLEVMAGELNCSLSTLRRRLEAEGQSYQLIKDRLRRDMAINLLADPERSITGIALELGFAEPSAFHRAFKKWTGARPGEYRPVLFSGVVGGAGR</sequence>
<protein>
    <submittedName>
        <fullName evidence="5">HTH-type transcriptional regulator VirS</fullName>
    </submittedName>
</protein>
<dbReference type="PRINTS" id="PR00032">
    <property type="entry name" value="HTHARAC"/>
</dbReference>
<dbReference type="Pfam" id="PF12625">
    <property type="entry name" value="Arabinose_bd"/>
    <property type="match status" value="1"/>
</dbReference>
<dbReference type="InterPro" id="IPR020449">
    <property type="entry name" value="Tscrpt_reg_AraC-type_HTH"/>
</dbReference>
<keyword evidence="2" id="KW-0238">DNA-binding</keyword>
<keyword evidence="1" id="KW-0805">Transcription regulation</keyword>
<name>A0A1J5QU59_9ZZZZ</name>
<proteinExistence type="predicted"/>
<feature type="domain" description="HTH araC/xylS-type" evidence="4">
    <location>
        <begin position="260"/>
        <end position="358"/>
    </location>
</feature>
<evidence type="ECO:0000313" key="5">
    <source>
        <dbReference type="EMBL" id="OIQ87000.1"/>
    </source>
</evidence>
<reference evidence="5" key="1">
    <citation type="submission" date="2016-10" db="EMBL/GenBank/DDBJ databases">
        <title>Sequence of Gallionella enrichment culture.</title>
        <authorList>
            <person name="Poehlein A."/>
            <person name="Muehling M."/>
            <person name="Daniel R."/>
        </authorList>
    </citation>
    <scope>NUCLEOTIDE SEQUENCE</scope>
</reference>
<gene>
    <name evidence="5" type="primary">virS_4</name>
    <name evidence="5" type="ORF">GALL_311580</name>
</gene>
<dbReference type="GO" id="GO:0000976">
    <property type="term" value="F:transcription cis-regulatory region binding"/>
    <property type="evidence" value="ECO:0007669"/>
    <property type="project" value="TreeGrafter"/>
</dbReference>
<dbReference type="EMBL" id="MLJW01000447">
    <property type="protein sequence ID" value="OIQ87000.1"/>
    <property type="molecule type" value="Genomic_DNA"/>
</dbReference>
<dbReference type="AlphaFoldDB" id="A0A1J5QU59"/>
<accession>A0A1J5QU59</accession>
<comment type="caution">
    <text evidence="5">The sequence shown here is derived from an EMBL/GenBank/DDBJ whole genome shotgun (WGS) entry which is preliminary data.</text>
</comment>
<dbReference type="Pfam" id="PF12833">
    <property type="entry name" value="HTH_18"/>
    <property type="match status" value="1"/>
</dbReference>
<dbReference type="Gene3D" id="1.10.10.60">
    <property type="entry name" value="Homeodomain-like"/>
    <property type="match status" value="1"/>
</dbReference>
<evidence type="ECO:0000259" key="4">
    <source>
        <dbReference type="PROSITE" id="PS01124"/>
    </source>
</evidence>
<keyword evidence="3" id="KW-0804">Transcription</keyword>